<gene>
    <name evidence="1" type="ORF">HA72_1906</name>
    <name evidence="2" type="ORF">MsedA_1954</name>
    <name evidence="3" type="ORF">MsedB_1956</name>
    <name evidence="4" type="ORF">MsedC_1954</name>
    <name evidence="5" type="ORF">MsedD_1955</name>
    <name evidence="6" type="ORF">MsedE_1955</name>
</gene>
<evidence type="ECO:0000313" key="1">
    <source>
        <dbReference type="EMBL" id="AIM28030.1"/>
    </source>
</evidence>
<dbReference type="InterPro" id="IPR021578">
    <property type="entry name" value="STK_08120-like"/>
</dbReference>
<dbReference type="EMBL" id="CP012174">
    <property type="protein sequence ID" value="AKV79351.1"/>
    <property type="molecule type" value="Genomic_DNA"/>
</dbReference>
<evidence type="ECO:0000313" key="6">
    <source>
        <dbReference type="EMBL" id="AKV83828.1"/>
    </source>
</evidence>
<evidence type="ECO:0000313" key="7">
    <source>
        <dbReference type="Proteomes" id="UP000029084"/>
    </source>
</evidence>
<dbReference type="OMA" id="IKFETSH"/>
<evidence type="ECO:0000313" key="11">
    <source>
        <dbReference type="Proteomes" id="UP000062475"/>
    </source>
</evidence>
<reference evidence="9 10" key="2">
    <citation type="journal article" date="2015" name="Genome Announc.">
        <title>Complete Genome Sequences of Evolved Arsenate-Resistant Metallosphaera sedula Strains.</title>
        <authorList>
            <person name="Ai C."/>
            <person name="McCarthy S."/>
            <person name="Schackwitz W."/>
            <person name="Martin J."/>
            <person name="Lipzen A."/>
            <person name="Blum P."/>
        </authorList>
    </citation>
    <scope>NUCLEOTIDE SEQUENCE [LARGE SCALE GENOMIC DNA]</scope>
    <source>
        <strain evidence="4 10">ARS120-1</strain>
        <strain evidence="5 9">ARS120-2</strain>
        <strain evidence="2 12">ARS50-1</strain>
        <strain evidence="3 11">ARS50-2</strain>
    </source>
</reference>
<evidence type="ECO:0000313" key="3">
    <source>
        <dbReference type="EMBL" id="AKV77100.1"/>
    </source>
</evidence>
<evidence type="ECO:0000313" key="12">
    <source>
        <dbReference type="Proteomes" id="UP000068832"/>
    </source>
</evidence>
<accession>A0A088E9N8</accession>
<dbReference type="InterPro" id="IPR023393">
    <property type="entry name" value="START-like_dom_sf"/>
</dbReference>
<evidence type="ECO:0000313" key="8">
    <source>
        <dbReference type="Proteomes" id="UP000056255"/>
    </source>
</evidence>
<dbReference type="Proteomes" id="UP000061362">
    <property type="component" value="Chromosome"/>
</dbReference>
<organism evidence="1 7">
    <name type="scientific">Metallosphaera sedula</name>
    <dbReference type="NCBI Taxonomy" id="43687"/>
    <lineage>
        <taxon>Archaea</taxon>
        <taxon>Thermoproteota</taxon>
        <taxon>Thermoprotei</taxon>
        <taxon>Sulfolobales</taxon>
        <taxon>Sulfolobaceae</taxon>
        <taxon>Metallosphaera</taxon>
    </lineage>
</organism>
<evidence type="ECO:0008006" key="13">
    <source>
        <dbReference type="Google" id="ProtNLM"/>
    </source>
</evidence>
<dbReference type="EMBL" id="CP012176">
    <property type="protein sequence ID" value="AKV83828.1"/>
    <property type="molecule type" value="Genomic_DNA"/>
</dbReference>
<dbReference type="EMBL" id="CP012175">
    <property type="protein sequence ID" value="AKV81596.1"/>
    <property type="molecule type" value="Genomic_DNA"/>
</dbReference>
<reference evidence="1 7" key="1">
    <citation type="journal article" date="2014" name="J. Bacteriol.">
        <title>Role of an Archaeal PitA Transporter in the Copper and Arsenic Resistance of Metallosphaera sedula, an Extreme Thermoacidophile.</title>
        <authorList>
            <person name="McCarthy S."/>
            <person name="Ai C."/>
            <person name="Wheaton G."/>
            <person name="Tevatia R."/>
            <person name="Eckrich V."/>
            <person name="Kelly R."/>
            <person name="Blum P."/>
        </authorList>
    </citation>
    <scope>NUCLEOTIDE SEQUENCE [LARGE SCALE GENOMIC DNA]</scope>
    <source>
        <strain evidence="1 7">CuR1</strain>
    </source>
</reference>
<evidence type="ECO:0000313" key="10">
    <source>
        <dbReference type="Proteomes" id="UP000062398"/>
    </source>
</evidence>
<dbReference type="Proteomes" id="UP000029084">
    <property type="component" value="Chromosome"/>
</dbReference>
<protein>
    <recommendedName>
        <fullName evidence="13">DUF3211 domain-containing protein</fullName>
    </recommendedName>
</protein>
<dbReference type="Proteomes" id="UP000068832">
    <property type="component" value="Chromosome"/>
</dbReference>
<evidence type="ECO:0000313" key="5">
    <source>
        <dbReference type="EMBL" id="AKV81596.1"/>
    </source>
</evidence>
<dbReference type="Pfam" id="PF11485">
    <property type="entry name" value="STK_08120-like"/>
    <property type="match status" value="1"/>
</dbReference>
<dbReference type="Proteomes" id="UP000062398">
    <property type="component" value="Chromosome"/>
</dbReference>
<dbReference type="EMBL" id="CP012173">
    <property type="protein sequence ID" value="AKV77100.1"/>
    <property type="molecule type" value="Genomic_DNA"/>
</dbReference>
<dbReference type="EMBL" id="CP012172">
    <property type="protein sequence ID" value="AKV74863.1"/>
    <property type="molecule type" value="Genomic_DNA"/>
</dbReference>
<dbReference type="OrthoDB" id="33937at2157"/>
<dbReference type="Proteomes" id="UP000062475">
    <property type="component" value="Chromosome"/>
</dbReference>
<dbReference type="PATRIC" id="fig|43687.5.peg.2064"/>
<dbReference type="Proteomes" id="UP000056255">
    <property type="component" value="Chromosome"/>
</dbReference>
<dbReference type="RefSeq" id="WP_012021833.1">
    <property type="nucleotide sequence ID" value="NZ_CP008822.1"/>
</dbReference>
<name>A0A088E9N8_9CREN</name>
<evidence type="ECO:0000313" key="4">
    <source>
        <dbReference type="EMBL" id="AKV79351.1"/>
    </source>
</evidence>
<evidence type="ECO:0000313" key="9">
    <source>
        <dbReference type="Proteomes" id="UP000061362"/>
    </source>
</evidence>
<evidence type="ECO:0000313" key="2">
    <source>
        <dbReference type="EMBL" id="AKV74863.1"/>
    </source>
</evidence>
<sequence length="156" mass="17950">MKISIQISSKHEPNVILSLFSDPKFFFETLLQFKIMDFENQNTFFVYGELTSLFSLVDIEAKVTRYISNTGVIYVLNVAPGLVKLPPGKELDRSFKPTPPKGNGKITITRTASSINVEFDYEGEREKMIVNSLSKRFKSIRNLDDIIWKERVSRHL</sequence>
<dbReference type="Gene3D" id="3.30.530.20">
    <property type="match status" value="1"/>
</dbReference>
<dbReference type="AlphaFoldDB" id="A0A088E9N8"/>
<reference evidence="6 8" key="3">
    <citation type="submission" date="2015-07" db="EMBL/GenBank/DDBJ databases">
        <title>Physiological, transcriptional responses and genome re-sequencing of acid resistant extremely thermoacidophilic Metallosphaera sedula SARC-M1.</title>
        <authorList>
            <person name="Ai C."/>
            <person name="McCarthy S."/>
            <person name="Eckrich V."/>
            <person name="Rudrappa D."/>
            <person name="Qiu G."/>
            <person name="Blum P."/>
        </authorList>
    </citation>
    <scope>NUCLEOTIDE SEQUENCE [LARGE SCALE GENOMIC DNA]</scope>
    <source>
        <strain evidence="6 8">SARC-M1</strain>
    </source>
</reference>
<proteinExistence type="predicted"/>
<dbReference type="GeneID" id="97612989"/>
<dbReference type="EMBL" id="CP008822">
    <property type="protein sequence ID" value="AIM28030.1"/>
    <property type="molecule type" value="Genomic_DNA"/>
</dbReference>